<reference evidence="2" key="1">
    <citation type="submission" date="2023-07" db="EMBL/GenBank/DDBJ databases">
        <title>draft genome sequence of fig (Ficus carica).</title>
        <authorList>
            <person name="Takahashi T."/>
            <person name="Nishimura K."/>
        </authorList>
    </citation>
    <scope>NUCLEOTIDE SEQUENCE</scope>
</reference>
<dbReference type="AlphaFoldDB" id="A0AA87Z3B8"/>
<evidence type="ECO:0000313" key="2">
    <source>
        <dbReference type="EMBL" id="GMN28882.1"/>
    </source>
</evidence>
<evidence type="ECO:0000256" key="1">
    <source>
        <dbReference type="SAM" id="MobiDB-lite"/>
    </source>
</evidence>
<proteinExistence type="predicted"/>
<name>A0AA87Z3B8_FICCA</name>
<protein>
    <submittedName>
        <fullName evidence="2">Uncharacterized protein</fullName>
    </submittedName>
</protein>
<feature type="region of interest" description="Disordered" evidence="1">
    <location>
        <begin position="38"/>
        <end position="60"/>
    </location>
</feature>
<feature type="compositionally biased region" description="Basic and acidic residues" evidence="1">
    <location>
        <begin position="45"/>
        <end position="60"/>
    </location>
</feature>
<sequence length="60" mass="6515">MRPPPPPGATNTETKPPLPPTKIGLQCGGLRLAISVSGVPSPDLEAIRERERDERDSERK</sequence>
<dbReference type="Proteomes" id="UP001187192">
    <property type="component" value="Unassembled WGS sequence"/>
</dbReference>
<accession>A0AA87Z3B8</accession>
<gene>
    <name evidence="2" type="ORF">TIFTF001_002217</name>
</gene>
<dbReference type="EMBL" id="BTGU01000002">
    <property type="protein sequence ID" value="GMN28882.1"/>
    <property type="molecule type" value="Genomic_DNA"/>
</dbReference>
<feature type="region of interest" description="Disordered" evidence="1">
    <location>
        <begin position="1"/>
        <end position="25"/>
    </location>
</feature>
<comment type="caution">
    <text evidence="2">The sequence shown here is derived from an EMBL/GenBank/DDBJ whole genome shotgun (WGS) entry which is preliminary data.</text>
</comment>
<evidence type="ECO:0000313" key="3">
    <source>
        <dbReference type="Proteomes" id="UP001187192"/>
    </source>
</evidence>
<keyword evidence="3" id="KW-1185">Reference proteome</keyword>
<organism evidence="2 3">
    <name type="scientific">Ficus carica</name>
    <name type="common">Common fig</name>
    <dbReference type="NCBI Taxonomy" id="3494"/>
    <lineage>
        <taxon>Eukaryota</taxon>
        <taxon>Viridiplantae</taxon>
        <taxon>Streptophyta</taxon>
        <taxon>Embryophyta</taxon>
        <taxon>Tracheophyta</taxon>
        <taxon>Spermatophyta</taxon>
        <taxon>Magnoliopsida</taxon>
        <taxon>eudicotyledons</taxon>
        <taxon>Gunneridae</taxon>
        <taxon>Pentapetalae</taxon>
        <taxon>rosids</taxon>
        <taxon>fabids</taxon>
        <taxon>Rosales</taxon>
        <taxon>Moraceae</taxon>
        <taxon>Ficeae</taxon>
        <taxon>Ficus</taxon>
    </lineage>
</organism>